<proteinExistence type="predicted"/>
<dbReference type="Proteomes" id="UP001307849">
    <property type="component" value="Unassembled WGS sequence"/>
</dbReference>
<reference evidence="3 4" key="1">
    <citation type="submission" date="2019-10" db="EMBL/GenBank/DDBJ databases">
        <authorList>
            <person name="Palmer J.M."/>
        </authorList>
    </citation>
    <scope>NUCLEOTIDE SEQUENCE [LARGE SCALE GENOMIC DNA]</scope>
    <source>
        <strain evidence="3 4">TWF506</strain>
    </source>
</reference>
<feature type="region of interest" description="Disordered" evidence="1">
    <location>
        <begin position="471"/>
        <end position="538"/>
    </location>
</feature>
<evidence type="ECO:0000256" key="1">
    <source>
        <dbReference type="SAM" id="MobiDB-lite"/>
    </source>
</evidence>
<accession>A0AAN8NDA5</accession>
<keyword evidence="2" id="KW-1133">Transmembrane helix</keyword>
<evidence type="ECO:0000313" key="4">
    <source>
        <dbReference type="Proteomes" id="UP001307849"/>
    </source>
</evidence>
<evidence type="ECO:0000256" key="2">
    <source>
        <dbReference type="SAM" id="Phobius"/>
    </source>
</evidence>
<feature type="transmembrane region" description="Helical" evidence="2">
    <location>
        <begin position="380"/>
        <end position="405"/>
    </location>
</feature>
<feature type="compositionally biased region" description="Basic and acidic residues" evidence="1">
    <location>
        <begin position="511"/>
        <end position="520"/>
    </location>
</feature>
<feature type="transmembrane region" description="Helical" evidence="2">
    <location>
        <begin position="275"/>
        <end position="295"/>
    </location>
</feature>
<feature type="transmembrane region" description="Helical" evidence="2">
    <location>
        <begin position="245"/>
        <end position="268"/>
    </location>
</feature>
<organism evidence="3 4">
    <name type="scientific">Arthrobotrys conoides</name>
    <dbReference type="NCBI Taxonomy" id="74498"/>
    <lineage>
        <taxon>Eukaryota</taxon>
        <taxon>Fungi</taxon>
        <taxon>Dikarya</taxon>
        <taxon>Ascomycota</taxon>
        <taxon>Pezizomycotina</taxon>
        <taxon>Orbiliomycetes</taxon>
        <taxon>Orbiliales</taxon>
        <taxon>Orbiliaceae</taxon>
        <taxon>Arthrobotrys</taxon>
    </lineage>
</organism>
<sequence length="651" mass="71754">MSNVSLLHDVLSSTLKTNVPYQWPELCLNLPDRYEVQTDFRYFNVCTIYPDIVQGLSNGAFDSNRTFIDELSNYRIQAIQNVPTISIDITGQTVDFLTTTCDRIGCNNEFSAQNKVRCDGSLMRSQNGQNLVLEEVNSCMTAICKNLQPYVKDDPDIGGVGVFISYILQILLVLMMTIYVLFKFILHERRVVPDDMHSPFDGSIAFPESLKEFQKLQSWFIGSLVIAAFIRQTQAITSISVTDFLFLGGISLNGVVLICYMNAALLLLGRKSWYVYLLSCVTFFLCSAFLLYANWMRGVRVDNVLPALAFCRGQLSAAVESSNQITEWVVLVAKVPRSTIYIAWGFCLVVQLACIFWMLEGEKKLSRGFRDWVASTMGQVFLWLIILAIVLCFLAIFALQVTMLYNFWGIVDPSQWSFGQIIAVTIWLPIIIDYIHGRFKEKQGYLANGGYSKDEEAGYAVIMIEPAPGTGGSALTRGTGGTGGSGGSGGSGSSGATAVHVPQPHQGTFNSHDHHDHQAHSDSSSTVYSHPQRHSMLSNYSFPPPQIQIDTHGGPPTISPTILTQSHFGSPLLPSIPSSPLFPLQGGVPAPGTTPPGMTSIWNRGGVPHDSRTFAPTPLSQERSNIDHDQSSRVRDSGTTEFTQSTRTFGI</sequence>
<feature type="region of interest" description="Disordered" evidence="1">
    <location>
        <begin position="616"/>
        <end position="651"/>
    </location>
</feature>
<feature type="transmembrane region" description="Helical" evidence="2">
    <location>
        <begin position="340"/>
        <end position="359"/>
    </location>
</feature>
<feature type="transmembrane region" description="Helical" evidence="2">
    <location>
        <begin position="219"/>
        <end position="239"/>
    </location>
</feature>
<evidence type="ECO:0000313" key="3">
    <source>
        <dbReference type="EMBL" id="KAK6501025.1"/>
    </source>
</evidence>
<keyword evidence="2" id="KW-0472">Membrane</keyword>
<dbReference type="AlphaFoldDB" id="A0AAN8NDA5"/>
<feature type="compositionally biased region" description="Basic and acidic residues" evidence="1">
    <location>
        <begin position="624"/>
        <end position="638"/>
    </location>
</feature>
<feature type="compositionally biased region" description="Polar residues" evidence="1">
    <location>
        <begin position="639"/>
        <end position="651"/>
    </location>
</feature>
<feature type="transmembrane region" description="Helical" evidence="2">
    <location>
        <begin position="157"/>
        <end position="182"/>
    </location>
</feature>
<feature type="transmembrane region" description="Helical" evidence="2">
    <location>
        <begin position="417"/>
        <end position="435"/>
    </location>
</feature>
<feature type="compositionally biased region" description="Gly residues" evidence="1">
    <location>
        <begin position="478"/>
        <end position="493"/>
    </location>
</feature>
<keyword evidence="4" id="KW-1185">Reference proteome</keyword>
<gene>
    <name evidence="3" type="ORF">TWF506_003780</name>
</gene>
<keyword evidence="2" id="KW-0812">Transmembrane</keyword>
<dbReference type="EMBL" id="JAVHJM010000012">
    <property type="protein sequence ID" value="KAK6501025.1"/>
    <property type="molecule type" value="Genomic_DNA"/>
</dbReference>
<protein>
    <submittedName>
        <fullName evidence="3">Uncharacterized protein</fullName>
    </submittedName>
</protein>
<comment type="caution">
    <text evidence="3">The sequence shown here is derived from an EMBL/GenBank/DDBJ whole genome shotgun (WGS) entry which is preliminary data.</text>
</comment>
<name>A0AAN8NDA5_9PEZI</name>